<dbReference type="AlphaFoldDB" id="A0ABD0YSR7"/>
<keyword evidence="2" id="KW-0677">Repeat</keyword>
<dbReference type="PANTHER" id="PTHR46228">
    <property type="entry name" value="KELCH DOMAIN-CONTAINING PROTEIN"/>
    <property type="match status" value="1"/>
</dbReference>
<evidence type="ECO:0000313" key="3">
    <source>
        <dbReference type="EMBL" id="KAL1139038.1"/>
    </source>
</evidence>
<reference evidence="3 4" key="1">
    <citation type="submission" date="2024-07" db="EMBL/GenBank/DDBJ databases">
        <title>Chromosome-level genome assembly of the water stick insect Ranatra chinensis (Heteroptera: Nepidae).</title>
        <authorList>
            <person name="Liu X."/>
        </authorList>
    </citation>
    <scope>NUCLEOTIDE SEQUENCE [LARGE SCALE GENOMIC DNA]</scope>
    <source>
        <strain evidence="3">Cailab_2021Rc</strain>
        <tissue evidence="3">Muscle</tissue>
    </source>
</reference>
<keyword evidence="1" id="KW-0880">Kelch repeat</keyword>
<dbReference type="SUPFAM" id="SSF117281">
    <property type="entry name" value="Kelch motif"/>
    <property type="match status" value="1"/>
</dbReference>
<keyword evidence="4" id="KW-1185">Reference proteome</keyword>
<protein>
    <submittedName>
        <fullName evidence="3">Uncharacterized protein</fullName>
    </submittedName>
</protein>
<dbReference type="Proteomes" id="UP001558652">
    <property type="component" value="Unassembled WGS sequence"/>
</dbReference>
<dbReference type="PANTHER" id="PTHR46228:SF2">
    <property type="entry name" value="KELCH REPEAT PROTEIN (AFU_ORTHOLOGUE AFUA_4G14350)"/>
    <property type="match status" value="1"/>
</dbReference>
<comment type="caution">
    <text evidence="3">The sequence shown here is derived from an EMBL/GenBank/DDBJ whole genome shotgun (WGS) entry which is preliminary data.</text>
</comment>
<dbReference type="EMBL" id="JBFDAA010000003">
    <property type="protein sequence ID" value="KAL1139038.1"/>
    <property type="molecule type" value="Genomic_DNA"/>
</dbReference>
<dbReference type="Pfam" id="PF24681">
    <property type="entry name" value="Kelch_KLHDC2_KLHL20_DRC7"/>
    <property type="match status" value="1"/>
</dbReference>
<dbReference type="InterPro" id="IPR015915">
    <property type="entry name" value="Kelch-typ_b-propeller"/>
</dbReference>
<evidence type="ECO:0000313" key="4">
    <source>
        <dbReference type="Proteomes" id="UP001558652"/>
    </source>
</evidence>
<accession>A0ABD0YSR7</accession>
<sequence length="299" mass="34149">MERYGPKSCDEEIYKRVGHITVPYRHFILVWGGFMGEEEDTEAPCEYCPTDQLWMYNIHTEVWSLALTEGKAPYKNSGSTGLIFDDYLYIFGGGEELGGDHWRYSNSLYRLNLLTMVWKKLSPTGIRPLGCDKGAGWVYGNRISKPHTFPPIWLSIHPHFPSDTDRAHPSLLNLGLYIDKRVTWTPYMRLKRIDPNRKFRLLQNLLHCSSKPSLDNKLTMILKPTWIYGCIILVDMVQAQGKRAIDTNLLLILEARMGAEDGTTNCVVMSLGPTDGCGQTLKALFRNLEQHTQHTLQAL</sequence>
<name>A0ABD0YSR7_9HEMI</name>
<evidence type="ECO:0000256" key="2">
    <source>
        <dbReference type="ARBA" id="ARBA00022737"/>
    </source>
</evidence>
<organism evidence="3 4">
    <name type="scientific">Ranatra chinensis</name>
    <dbReference type="NCBI Taxonomy" id="642074"/>
    <lineage>
        <taxon>Eukaryota</taxon>
        <taxon>Metazoa</taxon>
        <taxon>Ecdysozoa</taxon>
        <taxon>Arthropoda</taxon>
        <taxon>Hexapoda</taxon>
        <taxon>Insecta</taxon>
        <taxon>Pterygota</taxon>
        <taxon>Neoptera</taxon>
        <taxon>Paraneoptera</taxon>
        <taxon>Hemiptera</taxon>
        <taxon>Heteroptera</taxon>
        <taxon>Panheteroptera</taxon>
        <taxon>Nepomorpha</taxon>
        <taxon>Nepidae</taxon>
        <taxon>Ranatrinae</taxon>
        <taxon>Ranatra</taxon>
    </lineage>
</organism>
<proteinExistence type="predicted"/>
<evidence type="ECO:0000256" key="1">
    <source>
        <dbReference type="ARBA" id="ARBA00022441"/>
    </source>
</evidence>
<gene>
    <name evidence="3" type="ORF">AAG570_009099</name>
</gene>
<dbReference type="Gene3D" id="2.120.10.80">
    <property type="entry name" value="Kelch-type beta propeller"/>
    <property type="match status" value="1"/>
</dbReference>